<proteinExistence type="inferred from homology"/>
<keyword evidence="2" id="KW-0560">Oxidoreductase</keyword>
<dbReference type="PANTHER" id="PTHR10742">
    <property type="entry name" value="FLAVIN MONOAMINE OXIDASE"/>
    <property type="match status" value="1"/>
</dbReference>
<protein>
    <recommendedName>
        <fullName evidence="3">Amine oxidase domain-containing protein</fullName>
    </recommendedName>
</protein>
<organism evidence="4 5">
    <name type="scientific">Henosepilachna vigintioctopunctata</name>
    <dbReference type="NCBI Taxonomy" id="420089"/>
    <lineage>
        <taxon>Eukaryota</taxon>
        <taxon>Metazoa</taxon>
        <taxon>Ecdysozoa</taxon>
        <taxon>Arthropoda</taxon>
        <taxon>Hexapoda</taxon>
        <taxon>Insecta</taxon>
        <taxon>Pterygota</taxon>
        <taxon>Neoptera</taxon>
        <taxon>Endopterygota</taxon>
        <taxon>Coleoptera</taxon>
        <taxon>Polyphaga</taxon>
        <taxon>Cucujiformia</taxon>
        <taxon>Coccinelloidea</taxon>
        <taxon>Coccinellidae</taxon>
        <taxon>Epilachninae</taxon>
        <taxon>Epilachnini</taxon>
        <taxon>Henosepilachna</taxon>
    </lineage>
</organism>
<dbReference type="Proteomes" id="UP001431783">
    <property type="component" value="Unassembled WGS sequence"/>
</dbReference>
<evidence type="ECO:0000259" key="3">
    <source>
        <dbReference type="Pfam" id="PF01593"/>
    </source>
</evidence>
<accession>A0AAW1U2B0</accession>
<feature type="domain" description="Amine oxidase" evidence="3">
    <location>
        <begin position="1"/>
        <end position="65"/>
    </location>
</feature>
<dbReference type="GO" id="GO:0050660">
    <property type="term" value="F:flavin adenine dinucleotide binding"/>
    <property type="evidence" value="ECO:0007669"/>
    <property type="project" value="TreeGrafter"/>
</dbReference>
<dbReference type="GO" id="GO:0003682">
    <property type="term" value="F:chromatin binding"/>
    <property type="evidence" value="ECO:0007669"/>
    <property type="project" value="TreeGrafter"/>
</dbReference>
<sequence length="90" mass="10091">MENVTDDVIVGRCIAVFRGIFRQSGVPQPEETIVMRWWADPWSKGLYSFVAVGSSGSDYDLLASPVIHCKSVLRRRTYHQNYGIQSTGPS</sequence>
<evidence type="ECO:0000313" key="5">
    <source>
        <dbReference type="Proteomes" id="UP001431783"/>
    </source>
</evidence>
<dbReference type="AlphaFoldDB" id="A0AAW1U2B0"/>
<keyword evidence="5" id="KW-1185">Reference proteome</keyword>
<dbReference type="GO" id="GO:0006338">
    <property type="term" value="P:chromatin remodeling"/>
    <property type="evidence" value="ECO:0007669"/>
    <property type="project" value="TreeGrafter"/>
</dbReference>
<dbReference type="GO" id="GO:0016491">
    <property type="term" value="F:oxidoreductase activity"/>
    <property type="evidence" value="ECO:0007669"/>
    <property type="project" value="UniProtKB-KW"/>
</dbReference>
<comment type="caution">
    <text evidence="4">The sequence shown here is derived from an EMBL/GenBank/DDBJ whole genome shotgun (WGS) entry which is preliminary data.</text>
</comment>
<dbReference type="EMBL" id="JARQZJ010000032">
    <property type="protein sequence ID" value="KAK9874747.1"/>
    <property type="molecule type" value="Genomic_DNA"/>
</dbReference>
<dbReference type="Pfam" id="PF01593">
    <property type="entry name" value="Amino_oxidase"/>
    <property type="match status" value="1"/>
</dbReference>
<dbReference type="SUPFAM" id="SSF54373">
    <property type="entry name" value="FAD-linked reductases, C-terminal domain"/>
    <property type="match status" value="1"/>
</dbReference>
<reference evidence="4 5" key="1">
    <citation type="submission" date="2023-03" db="EMBL/GenBank/DDBJ databases">
        <title>Genome insight into feeding habits of ladybird beetles.</title>
        <authorList>
            <person name="Li H.-S."/>
            <person name="Huang Y.-H."/>
            <person name="Pang H."/>
        </authorList>
    </citation>
    <scope>NUCLEOTIDE SEQUENCE [LARGE SCALE GENOMIC DNA]</scope>
    <source>
        <strain evidence="4">SYSU_2023b</strain>
        <tissue evidence="4">Whole body</tissue>
    </source>
</reference>
<dbReference type="InterPro" id="IPR002937">
    <property type="entry name" value="Amino_oxidase"/>
</dbReference>
<gene>
    <name evidence="4" type="ORF">WA026_005559</name>
</gene>
<dbReference type="Gene3D" id="3.90.660.10">
    <property type="match status" value="1"/>
</dbReference>
<comment type="similarity">
    <text evidence="1">Belongs to the flavin monoamine oxidase family.</text>
</comment>
<dbReference type="InterPro" id="IPR050281">
    <property type="entry name" value="Flavin_monoamine_oxidase"/>
</dbReference>
<evidence type="ECO:0000313" key="4">
    <source>
        <dbReference type="EMBL" id="KAK9874747.1"/>
    </source>
</evidence>
<dbReference type="PANTHER" id="PTHR10742:SF386">
    <property type="entry name" value="LYSINE-SPECIFIC HISTONE DEMETHYLASE 1A"/>
    <property type="match status" value="1"/>
</dbReference>
<evidence type="ECO:0000256" key="1">
    <source>
        <dbReference type="ARBA" id="ARBA00005995"/>
    </source>
</evidence>
<name>A0AAW1U2B0_9CUCU</name>
<evidence type="ECO:0000256" key="2">
    <source>
        <dbReference type="ARBA" id="ARBA00023002"/>
    </source>
</evidence>